<dbReference type="CDD" id="cd09274">
    <property type="entry name" value="RNase_HI_RT_Ty3"/>
    <property type="match status" value="1"/>
</dbReference>
<dbReference type="PANTHER" id="PTHR37984">
    <property type="entry name" value="PROTEIN CBG26694"/>
    <property type="match status" value="1"/>
</dbReference>
<dbReference type="InterPro" id="IPR043128">
    <property type="entry name" value="Rev_trsase/Diguanyl_cyclase"/>
</dbReference>
<keyword evidence="2" id="KW-0548">Nucleotidyltransferase</keyword>
<evidence type="ECO:0000259" key="9">
    <source>
        <dbReference type="Pfam" id="PF17917"/>
    </source>
</evidence>
<dbReference type="Proteomes" id="UP000257109">
    <property type="component" value="Unassembled WGS sequence"/>
</dbReference>
<dbReference type="InterPro" id="IPR041373">
    <property type="entry name" value="RT_RNaseH"/>
</dbReference>
<dbReference type="Pfam" id="PF00078">
    <property type="entry name" value="RVT_1"/>
    <property type="match status" value="1"/>
</dbReference>
<reference evidence="10" key="1">
    <citation type="submission" date="2018-05" db="EMBL/GenBank/DDBJ databases">
        <title>Draft genome of Mucuna pruriens seed.</title>
        <authorList>
            <person name="Nnadi N.E."/>
            <person name="Vos R."/>
            <person name="Hasami M.H."/>
            <person name="Devisetty U.K."/>
            <person name="Aguiy J.C."/>
        </authorList>
    </citation>
    <scope>NUCLEOTIDE SEQUENCE [LARGE SCALE GENOMIC DNA]</scope>
    <source>
        <strain evidence="10">JCA_2017</strain>
    </source>
</reference>
<proteinExistence type="predicted"/>
<evidence type="ECO:0000256" key="6">
    <source>
        <dbReference type="ARBA" id="ARBA00022918"/>
    </source>
</evidence>
<evidence type="ECO:0000313" key="10">
    <source>
        <dbReference type="EMBL" id="RDX96002.1"/>
    </source>
</evidence>
<evidence type="ECO:0000256" key="5">
    <source>
        <dbReference type="ARBA" id="ARBA00022801"/>
    </source>
</evidence>
<dbReference type="CDD" id="cd01647">
    <property type="entry name" value="RT_LTR"/>
    <property type="match status" value="1"/>
</dbReference>
<dbReference type="PANTHER" id="PTHR37984:SF5">
    <property type="entry name" value="PROTEIN NYNRIN-LIKE"/>
    <property type="match status" value="1"/>
</dbReference>
<keyword evidence="5" id="KW-0378">Hydrolase</keyword>
<evidence type="ECO:0000313" key="11">
    <source>
        <dbReference type="Proteomes" id="UP000257109"/>
    </source>
</evidence>
<dbReference type="GO" id="GO:0003964">
    <property type="term" value="F:RNA-directed DNA polymerase activity"/>
    <property type="evidence" value="ECO:0007669"/>
    <property type="project" value="UniProtKB-KW"/>
</dbReference>
<evidence type="ECO:0000256" key="2">
    <source>
        <dbReference type="ARBA" id="ARBA00022695"/>
    </source>
</evidence>
<keyword evidence="1" id="KW-0808">Transferase</keyword>
<evidence type="ECO:0000256" key="3">
    <source>
        <dbReference type="ARBA" id="ARBA00022722"/>
    </source>
</evidence>
<evidence type="ECO:0000259" key="7">
    <source>
        <dbReference type="Pfam" id="PF00078"/>
    </source>
</evidence>
<name>A0A371GZL9_MUCPR</name>
<dbReference type="SUPFAM" id="SSF56672">
    <property type="entry name" value="DNA/RNA polymerases"/>
    <property type="match status" value="1"/>
</dbReference>
<dbReference type="InterPro" id="IPR005162">
    <property type="entry name" value="Retrotrans_gag_dom"/>
</dbReference>
<dbReference type="InterPro" id="IPR000477">
    <property type="entry name" value="RT_dom"/>
</dbReference>
<dbReference type="InterPro" id="IPR043502">
    <property type="entry name" value="DNA/RNA_pol_sf"/>
</dbReference>
<sequence length="446" mass="52439">MRCDDAQRVDFSTYMLESNVEHWWNYARGGLAAQGASITWSRLKEVFLEKYFPHNIRIQKKTEFLQLRQRGMIVSKYVAKFESLEMFSCYVGDNPKMIGKPVERASMFSKIDLQSGYQHIRVKSEDILKTTFRTRYGYFEYAMMPFGVTNALAMFMDYMNRIFTPFLDSFVVVFVDDILIYPRTLEDHEEHLRDEHLYAKPKKFEFWLDEVKFLGHTISRRSVAMDSSKIDAVLGWKQHPLANFVVYCDASKNGLGCMLMKEGKVVTYASRKLRIHEGSYPTHDLELADVVFALKIWRHYLYGSRFEVFSGHKSLKYLFDQMELIMRQKRWTKFLKDYDFELKYHLGKANVVVDALSRKSLHMASFMVQEMTLLKKFRDMNLNVSLNALSLKLNRLEICSDLREAITREQLLDQELQSKLGQGYYVLSINGLVCLRIRSLFLRGES</sequence>
<evidence type="ECO:0000256" key="1">
    <source>
        <dbReference type="ARBA" id="ARBA00022679"/>
    </source>
</evidence>
<dbReference type="AlphaFoldDB" id="A0A371GZL9"/>
<dbReference type="GO" id="GO:0004519">
    <property type="term" value="F:endonuclease activity"/>
    <property type="evidence" value="ECO:0007669"/>
    <property type="project" value="UniProtKB-KW"/>
</dbReference>
<accession>A0A371GZL9</accession>
<feature type="domain" description="Reverse transcriptase RNase H-like" evidence="9">
    <location>
        <begin position="242"/>
        <end position="338"/>
    </location>
</feature>
<protein>
    <submittedName>
        <fullName evidence="10">Tf2-9</fullName>
    </submittedName>
</protein>
<gene>
    <name evidence="10" type="primary">Tf2-9</name>
    <name evidence="10" type="ORF">CR513_21380</name>
</gene>
<dbReference type="Pfam" id="PF03732">
    <property type="entry name" value="Retrotrans_gag"/>
    <property type="match status" value="1"/>
</dbReference>
<dbReference type="EMBL" id="QJKJ01003992">
    <property type="protein sequence ID" value="RDX96002.1"/>
    <property type="molecule type" value="Genomic_DNA"/>
</dbReference>
<dbReference type="Gene3D" id="3.10.10.10">
    <property type="entry name" value="HIV Type 1 Reverse Transcriptase, subunit A, domain 1"/>
    <property type="match status" value="1"/>
</dbReference>
<keyword evidence="4" id="KW-0255">Endonuclease</keyword>
<dbReference type="Gene3D" id="3.30.70.270">
    <property type="match status" value="1"/>
</dbReference>
<feature type="domain" description="Retrotransposon gag" evidence="8">
    <location>
        <begin position="13"/>
        <end position="85"/>
    </location>
</feature>
<feature type="domain" description="Reverse transcriptase" evidence="7">
    <location>
        <begin position="101"/>
        <end position="218"/>
    </location>
</feature>
<comment type="caution">
    <text evidence="10">The sequence shown here is derived from an EMBL/GenBank/DDBJ whole genome shotgun (WGS) entry which is preliminary data.</text>
</comment>
<feature type="non-terminal residue" evidence="10">
    <location>
        <position position="1"/>
    </location>
</feature>
<keyword evidence="3" id="KW-0540">Nuclease</keyword>
<dbReference type="Pfam" id="PF17917">
    <property type="entry name" value="RT_RNaseH"/>
    <property type="match status" value="1"/>
</dbReference>
<evidence type="ECO:0000259" key="8">
    <source>
        <dbReference type="Pfam" id="PF03732"/>
    </source>
</evidence>
<keyword evidence="11" id="KW-1185">Reference proteome</keyword>
<dbReference type="OrthoDB" id="1723377at2759"/>
<keyword evidence="6" id="KW-0695">RNA-directed DNA polymerase</keyword>
<dbReference type="GO" id="GO:0016787">
    <property type="term" value="F:hydrolase activity"/>
    <property type="evidence" value="ECO:0007669"/>
    <property type="project" value="UniProtKB-KW"/>
</dbReference>
<organism evidence="10 11">
    <name type="scientific">Mucuna pruriens</name>
    <name type="common">Velvet bean</name>
    <name type="synonym">Dolichos pruriens</name>
    <dbReference type="NCBI Taxonomy" id="157652"/>
    <lineage>
        <taxon>Eukaryota</taxon>
        <taxon>Viridiplantae</taxon>
        <taxon>Streptophyta</taxon>
        <taxon>Embryophyta</taxon>
        <taxon>Tracheophyta</taxon>
        <taxon>Spermatophyta</taxon>
        <taxon>Magnoliopsida</taxon>
        <taxon>eudicotyledons</taxon>
        <taxon>Gunneridae</taxon>
        <taxon>Pentapetalae</taxon>
        <taxon>rosids</taxon>
        <taxon>fabids</taxon>
        <taxon>Fabales</taxon>
        <taxon>Fabaceae</taxon>
        <taxon>Papilionoideae</taxon>
        <taxon>50 kb inversion clade</taxon>
        <taxon>NPAAA clade</taxon>
        <taxon>indigoferoid/millettioid clade</taxon>
        <taxon>Phaseoleae</taxon>
        <taxon>Mucuna</taxon>
    </lineage>
</organism>
<evidence type="ECO:0000256" key="4">
    <source>
        <dbReference type="ARBA" id="ARBA00022759"/>
    </source>
</evidence>
<dbReference type="InterPro" id="IPR050951">
    <property type="entry name" value="Retrovirus_Pol_polyprotein"/>
</dbReference>